<evidence type="ECO:0000313" key="3">
    <source>
        <dbReference type="Proteomes" id="UP001341840"/>
    </source>
</evidence>
<name>A0ABU6UKR3_9FABA</name>
<organism evidence="2 3">
    <name type="scientific">Stylosanthes scabra</name>
    <dbReference type="NCBI Taxonomy" id="79078"/>
    <lineage>
        <taxon>Eukaryota</taxon>
        <taxon>Viridiplantae</taxon>
        <taxon>Streptophyta</taxon>
        <taxon>Embryophyta</taxon>
        <taxon>Tracheophyta</taxon>
        <taxon>Spermatophyta</taxon>
        <taxon>Magnoliopsida</taxon>
        <taxon>eudicotyledons</taxon>
        <taxon>Gunneridae</taxon>
        <taxon>Pentapetalae</taxon>
        <taxon>rosids</taxon>
        <taxon>fabids</taxon>
        <taxon>Fabales</taxon>
        <taxon>Fabaceae</taxon>
        <taxon>Papilionoideae</taxon>
        <taxon>50 kb inversion clade</taxon>
        <taxon>dalbergioids sensu lato</taxon>
        <taxon>Dalbergieae</taxon>
        <taxon>Pterocarpus clade</taxon>
        <taxon>Stylosanthes</taxon>
    </lineage>
</organism>
<dbReference type="Proteomes" id="UP001341840">
    <property type="component" value="Unassembled WGS sequence"/>
</dbReference>
<feature type="compositionally biased region" description="Polar residues" evidence="1">
    <location>
        <begin position="67"/>
        <end position="79"/>
    </location>
</feature>
<evidence type="ECO:0000313" key="2">
    <source>
        <dbReference type="EMBL" id="MED6161185.1"/>
    </source>
</evidence>
<feature type="region of interest" description="Disordered" evidence="1">
    <location>
        <begin position="48"/>
        <end position="79"/>
    </location>
</feature>
<sequence length="79" mass="8555">MIRPTTMPETKPSNICLFISTDLNINHSTNLQSSVMGDLFGSSSLHNLHRRGSSAPRINANKRIAGNGTTSSRSDNPET</sequence>
<proteinExistence type="predicted"/>
<reference evidence="2 3" key="1">
    <citation type="journal article" date="2023" name="Plants (Basel)">
        <title>Bridging the Gap: Combining Genomics and Transcriptomics Approaches to Understand Stylosanthes scabra, an Orphan Legume from the Brazilian Caatinga.</title>
        <authorList>
            <person name="Ferreira-Neto J.R.C."/>
            <person name="da Silva M.D."/>
            <person name="Binneck E."/>
            <person name="de Melo N.F."/>
            <person name="da Silva R.H."/>
            <person name="de Melo A.L.T.M."/>
            <person name="Pandolfi V."/>
            <person name="Bustamante F.O."/>
            <person name="Brasileiro-Vidal A.C."/>
            <person name="Benko-Iseppon A.M."/>
        </authorList>
    </citation>
    <scope>NUCLEOTIDE SEQUENCE [LARGE SCALE GENOMIC DNA]</scope>
    <source>
        <tissue evidence="2">Leaves</tissue>
    </source>
</reference>
<evidence type="ECO:0000256" key="1">
    <source>
        <dbReference type="SAM" id="MobiDB-lite"/>
    </source>
</evidence>
<protein>
    <submittedName>
        <fullName evidence="2">Uncharacterized protein</fullName>
    </submittedName>
</protein>
<gene>
    <name evidence="2" type="ORF">PIB30_058319</name>
</gene>
<comment type="caution">
    <text evidence="2">The sequence shown here is derived from an EMBL/GenBank/DDBJ whole genome shotgun (WGS) entry which is preliminary data.</text>
</comment>
<keyword evidence="3" id="KW-1185">Reference proteome</keyword>
<dbReference type="EMBL" id="JASCZI010121317">
    <property type="protein sequence ID" value="MED6161185.1"/>
    <property type="molecule type" value="Genomic_DNA"/>
</dbReference>
<accession>A0ABU6UKR3</accession>